<sequence length="37" mass="4177">MDGLLFCTECKIHLVNCDHVAWATGVYTAYVNKSEMI</sequence>
<proteinExistence type="predicted"/>
<protein>
    <submittedName>
        <fullName evidence="1">Uncharacterized protein</fullName>
    </submittedName>
</protein>
<reference evidence="1" key="2">
    <citation type="journal article" date="2015" name="Fish Shellfish Immunol.">
        <title>Early steps in the European eel (Anguilla anguilla)-Vibrio vulnificus interaction in the gills: Role of the RtxA13 toxin.</title>
        <authorList>
            <person name="Callol A."/>
            <person name="Pajuelo D."/>
            <person name="Ebbesson L."/>
            <person name="Teles M."/>
            <person name="MacKenzie S."/>
            <person name="Amaro C."/>
        </authorList>
    </citation>
    <scope>NUCLEOTIDE SEQUENCE</scope>
</reference>
<name>A0A0E9PN32_ANGAN</name>
<reference evidence="1" key="1">
    <citation type="submission" date="2014-11" db="EMBL/GenBank/DDBJ databases">
        <authorList>
            <person name="Amaro Gonzalez C."/>
        </authorList>
    </citation>
    <scope>NUCLEOTIDE SEQUENCE</scope>
</reference>
<dbReference type="AlphaFoldDB" id="A0A0E9PN32"/>
<dbReference type="EMBL" id="GBXM01103092">
    <property type="protein sequence ID" value="JAH05485.1"/>
    <property type="molecule type" value="Transcribed_RNA"/>
</dbReference>
<evidence type="ECO:0000313" key="1">
    <source>
        <dbReference type="EMBL" id="JAH05485.1"/>
    </source>
</evidence>
<accession>A0A0E9PN32</accession>
<dbReference type="EMBL" id="GBXM01068791">
    <property type="protein sequence ID" value="JAH39786.1"/>
    <property type="molecule type" value="Transcribed_RNA"/>
</dbReference>
<organism evidence="1">
    <name type="scientific">Anguilla anguilla</name>
    <name type="common">European freshwater eel</name>
    <name type="synonym">Muraena anguilla</name>
    <dbReference type="NCBI Taxonomy" id="7936"/>
    <lineage>
        <taxon>Eukaryota</taxon>
        <taxon>Metazoa</taxon>
        <taxon>Chordata</taxon>
        <taxon>Craniata</taxon>
        <taxon>Vertebrata</taxon>
        <taxon>Euteleostomi</taxon>
        <taxon>Actinopterygii</taxon>
        <taxon>Neopterygii</taxon>
        <taxon>Teleostei</taxon>
        <taxon>Anguilliformes</taxon>
        <taxon>Anguillidae</taxon>
        <taxon>Anguilla</taxon>
    </lineage>
</organism>